<keyword evidence="2" id="KW-1185">Reference proteome</keyword>
<dbReference type="Proteomes" id="UP000024635">
    <property type="component" value="Unassembled WGS sequence"/>
</dbReference>
<dbReference type="EMBL" id="JARK01001528">
    <property type="protein sequence ID" value="EYB92568.1"/>
    <property type="molecule type" value="Genomic_DNA"/>
</dbReference>
<name>A0A016SPI5_9BILA</name>
<proteinExistence type="predicted"/>
<accession>A0A016SPI5</accession>
<evidence type="ECO:0000313" key="2">
    <source>
        <dbReference type="Proteomes" id="UP000024635"/>
    </source>
</evidence>
<organism evidence="1 2">
    <name type="scientific">Ancylostoma ceylanicum</name>
    <dbReference type="NCBI Taxonomy" id="53326"/>
    <lineage>
        <taxon>Eukaryota</taxon>
        <taxon>Metazoa</taxon>
        <taxon>Ecdysozoa</taxon>
        <taxon>Nematoda</taxon>
        <taxon>Chromadorea</taxon>
        <taxon>Rhabditida</taxon>
        <taxon>Rhabditina</taxon>
        <taxon>Rhabditomorpha</taxon>
        <taxon>Strongyloidea</taxon>
        <taxon>Ancylostomatidae</taxon>
        <taxon>Ancylostomatinae</taxon>
        <taxon>Ancylostoma</taxon>
    </lineage>
</organism>
<protein>
    <submittedName>
        <fullName evidence="1">Uncharacterized protein</fullName>
    </submittedName>
</protein>
<sequence>MFDGITVRARAGKHFLVAIRPGRKTSARTQVLIVVVDYVLLQVQIQHDPKPSCLSERNIECTYQNCSFNNHQIYY</sequence>
<evidence type="ECO:0000313" key="1">
    <source>
        <dbReference type="EMBL" id="EYB92568.1"/>
    </source>
</evidence>
<reference evidence="2" key="1">
    <citation type="journal article" date="2015" name="Nat. Genet.">
        <title>The genome and transcriptome of the zoonotic hookworm Ancylostoma ceylanicum identify infection-specific gene families.</title>
        <authorList>
            <person name="Schwarz E.M."/>
            <person name="Hu Y."/>
            <person name="Antoshechkin I."/>
            <person name="Miller M.M."/>
            <person name="Sternberg P.W."/>
            <person name="Aroian R.V."/>
        </authorList>
    </citation>
    <scope>NUCLEOTIDE SEQUENCE</scope>
    <source>
        <strain evidence="2">HY135</strain>
    </source>
</reference>
<dbReference type="AlphaFoldDB" id="A0A016SPI5"/>
<gene>
    <name evidence="1" type="primary">Acey_s0192.g1352</name>
    <name evidence="1" type="ORF">Y032_0192g1352</name>
</gene>
<comment type="caution">
    <text evidence="1">The sequence shown here is derived from an EMBL/GenBank/DDBJ whole genome shotgun (WGS) entry which is preliminary data.</text>
</comment>